<name>A0A1I8BEV4_MELHA</name>
<sequence length="61" mass="6988">MPPDDIIFPNVFHHQINEQPIMQGQSSYHDNDHTEDGVSSDDHQTKDIQMQEQSNNPGELT</sequence>
<feature type="compositionally biased region" description="Polar residues" evidence="1">
    <location>
        <begin position="17"/>
        <end position="28"/>
    </location>
</feature>
<feature type="compositionally biased region" description="Basic and acidic residues" evidence="1">
    <location>
        <begin position="29"/>
        <end position="46"/>
    </location>
</feature>
<dbReference type="Proteomes" id="UP000095281">
    <property type="component" value="Unplaced"/>
</dbReference>
<evidence type="ECO:0000256" key="1">
    <source>
        <dbReference type="SAM" id="MobiDB-lite"/>
    </source>
</evidence>
<protein>
    <submittedName>
        <fullName evidence="3">Uncharacterized protein</fullName>
    </submittedName>
</protein>
<proteinExistence type="predicted"/>
<reference evidence="3" key="1">
    <citation type="submission" date="2016-11" db="UniProtKB">
        <authorList>
            <consortium name="WormBaseParasite"/>
        </authorList>
    </citation>
    <scope>IDENTIFICATION</scope>
</reference>
<feature type="region of interest" description="Disordered" evidence="1">
    <location>
        <begin position="17"/>
        <end position="61"/>
    </location>
</feature>
<evidence type="ECO:0000313" key="2">
    <source>
        <dbReference type="Proteomes" id="UP000095281"/>
    </source>
</evidence>
<keyword evidence="2" id="KW-1185">Reference proteome</keyword>
<evidence type="ECO:0000313" key="3">
    <source>
        <dbReference type="WBParaSite" id="MhA1_Contig2111.frz3.gene4"/>
    </source>
</evidence>
<organism evidence="2 3">
    <name type="scientific">Meloidogyne hapla</name>
    <name type="common">Root-knot nematode worm</name>
    <dbReference type="NCBI Taxonomy" id="6305"/>
    <lineage>
        <taxon>Eukaryota</taxon>
        <taxon>Metazoa</taxon>
        <taxon>Ecdysozoa</taxon>
        <taxon>Nematoda</taxon>
        <taxon>Chromadorea</taxon>
        <taxon>Rhabditida</taxon>
        <taxon>Tylenchina</taxon>
        <taxon>Tylenchomorpha</taxon>
        <taxon>Tylenchoidea</taxon>
        <taxon>Meloidogynidae</taxon>
        <taxon>Meloidogyninae</taxon>
        <taxon>Meloidogyne</taxon>
    </lineage>
</organism>
<accession>A0A1I8BEV4</accession>
<dbReference type="WBParaSite" id="MhA1_Contig2111.frz3.gene4">
    <property type="protein sequence ID" value="MhA1_Contig2111.frz3.gene4"/>
    <property type="gene ID" value="MhA1_Contig2111.frz3.gene4"/>
</dbReference>
<feature type="compositionally biased region" description="Polar residues" evidence="1">
    <location>
        <begin position="47"/>
        <end position="61"/>
    </location>
</feature>
<dbReference type="AlphaFoldDB" id="A0A1I8BEV4"/>